<dbReference type="InterPro" id="IPR037291">
    <property type="entry name" value="DUF4139"/>
</dbReference>
<evidence type="ECO:0000313" key="4">
    <source>
        <dbReference type="Proteomes" id="UP000249046"/>
    </source>
</evidence>
<dbReference type="PANTHER" id="PTHR38075:SF1">
    <property type="entry name" value="DUF4139 DOMAIN-CONTAINING PROTEIN"/>
    <property type="match status" value="1"/>
</dbReference>
<evidence type="ECO:0000256" key="1">
    <source>
        <dbReference type="SAM" id="SignalP"/>
    </source>
</evidence>
<organism evidence="3 4">
    <name type="scientific">Rhodanobacter denitrificans</name>
    <dbReference type="NCBI Taxonomy" id="666685"/>
    <lineage>
        <taxon>Bacteria</taxon>
        <taxon>Pseudomonadati</taxon>
        <taxon>Pseudomonadota</taxon>
        <taxon>Gammaproteobacteria</taxon>
        <taxon>Lysobacterales</taxon>
        <taxon>Rhodanobacteraceae</taxon>
        <taxon>Rhodanobacter</taxon>
    </lineage>
</organism>
<evidence type="ECO:0000259" key="2">
    <source>
        <dbReference type="Pfam" id="PF13598"/>
    </source>
</evidence>
<protein>
    <recommendedName>
        <fullName evidence="2">DUF4139 domain-containing protein</fullName>
    </recommendedName>
</protein>
<sequence length="476" mass="50300">MHRTLLAAGLSLAAAAPATAADSVGLTIYRNNGGSLFEGGGSPVADGYAVVHERRAITLSGGRESLSLGGLPTTLDPEAVALDLGRTRVLAQRVLSAGDGGTLSAHRGERVQLLRADGNPIVSGVLVGVDGNGLTVRDDSGDMRYVRDFAVVRFLDRTGQPGSTLQLVVEGTAGTSQAALTYPTSGLGWRAAYAAVLADGSGCSLSLEALASIANRSGRDYPAARLKLIAGEPNIASSGGPQAFAMKASMARDAVPEAMPEQGGLGDYRSYTLDGALDLPDASVTQVPLYAPRTLNCQRSWLFDVGNAWFPAKPLLTADYDEAPVESRVVSSLRFVADENLPAGTLRVLTRDRDGQLELLAESQLGDTPKGRAATITLGNAFDLTAQRERTAFSVDRSGRTMDEGFRVVLTNSGDVARTVTVRAYPNRWRSWSLISSSQKPARQTTNQLEFAVEVPKGGKATLDYALRYSWTPAEE</sequence>
<proteinExistence type="predicted"/>
<evidence type="ECO:0000313" key="3">
    <source>
        <dbReference type="EMBL" id="PZQ10413.1"/>
    </source>
</evidence>
<feature type="chain" id="PRO_5015856588" description="DUF4139 domain-containing protein" evidence="1">
    <location>
        <begin position="21"/>
        <end position="476"/>
    </location>
</feature>
<dbReference type="PANTHER" id="PTHR38075">
    <property type="entry name" value="DUF4139 DOMAIN-CONTAINING PROTEIN"/>
    <property type="match status" value="1"/>
</dbReference>
<keyword evidence="1" id="KW-0732">Signal</keyword>
<feature type="signal peptide" evidence="1">
    <location>
        <begin position="1"/>
        <end position="20"/>
    </location>
</feature>
<gene>
    <name evidence="3" type="ORF">DI564_15570</name>
</gene>
<dbReference type="AlphaFoldDB" id="A0A2W5LZ86"/>
<accession>A0A2W5LZ86</accession>
<reference evidence="3 4" key="1">
    <citation type="submission" date="2017-08" db="EMBL/GenBank/DDBJ databases">
        <title>Infants hospitalized years apart are colonized by the same room-sourced microbial strains.</title>
        <authorList>
            <person name="Brooks B."/>
            <person name="Olm M.R."/>
            <person name="Firek B.A."/>
            <person name="Baker R."/>
            <person name="Thomas B.C."/>
            <person name="Morowitz M.J."/>
            <person name="Banfield J.F."/>
        </authorList>
    </citation>
    <scope>NUCLEOTIDE SEQUENCE [LARGE SCALE GENOMIC DNA]</scope>
    <source>
        <strain evidence="3">S2_005_003_R2_42</strain>
    </source>
</reference>
<dbReference type="Pfam" id="PF13598">
    <property type="entry name" value="DUF4139"/>
    <property type="match status" value="1"/>
</dbReference>
<name>A0A2W5LZ86_9GAMM</name>
<dbReference type="Proteomes" id="UP000249046">
    <property type="component" value="Unassembled WGS sequence"/>
</dbReference>
<feature type="domain" description="DUF4139" evidence="2">
    <location>
        <begin position="180"/>
        <end position="471"/>
    </location>
</feature>
<comment type="caution">
    <text evidence="3">The sequence shown here is derived from an EMBL/GenBank/DDBJ whole genome shotgun (WGS) entry which is preliminary data.</text>
</comment>
<dbReference type="EMBL" id="QFPO01000020">
    <property type="protein sequence ID" value="PZQ10413.1"/>
    <property type="molecule type" value="Genomic_DNA"/>
</dbReference>